<accession>A0A2V3UIC4</accession>
<evidence type="ECO:0000256" key="7">
    <source>
        <dbReference type="RuleBase" id="RU363032"/>
    </source>
</evidence>
<dbReference type="GO" id="GO:0055085">
    <property type="term" value="P:transmembrane transport"/>
    <property type="evidence" value="ECO:0007669"/>
    <property type="project" value="InterPro"/>
</dbReference>
<reference evidence="8 9" key="1">
    <citation type="submission" date="2018-05" db="EMBL/GenBank/DDBJ databases">
        <title>Genomic Encyclopedia of Type Strains, Phase IV (KMG-IV): sequencing the most valuable type-strain genomes for metagenomic binning, comparative biology and taxonomic classification.</title>
        <authorList>
            <person name="Goeker M."/>
        </authorList>
    </citation>
    <scope>NUCLEOTIDE SEQUENCE [LARGE SCALE GENOMIC DNA]</scope>
    <source>
        <strain evidence="8 9">DSM 6462</strain>
    </source>
</reference>
<evidence type="ECO:0000256" key="3">
    <source>
        <dbReference type="ARBA" id="ARBA00022475"/>
    </source>
</evidence>
<evidence type="ECO:0000313" key="9">
    <source>
        <dbReference type="Proteomes" id="UP000248021"/>
    </source>
</evidence>
<dbReference type="SUPFAM" id="SSF161098">
    <property type="entry name" value="MetI-like"/>
    <property type="match status" value="1"/>
</dbReference>
<dbReference type="PANTHER" id="PTHR43744:SF12">
    <property type="entry name" value="ABC TRANSPORTER PERMEASE PROTEIN MG189-RELATED"/>
    <property type="match status" value="1"/>
</dbReference>
<evidence type="ECO:0000256" key="2">
    <source>
        <dbReference type="ARBA" id="ARBA00022448"/>
    </source>
</evidence>
<feature type="transmembrane region" description="Helical" evidence="7">
    <location>
        <begin position="12"/>
        <end position="31"/>
    </location>
</feature>
<comment type="subcellular location">
    <subcellularLocation>
        <location evidence="1 7">Cell membrane</location>
        <topology evidence="1 7">Multi-pass membrane protein</topology>
    </subcellularLocation>
</comment>
<name>A0A2V3UIC4_9HYPH</name>
<keyword evidence="3" id="KW-1003">Cell membrane</keyword>
<dbReference type="EMBL" id="QJJK01000001">
    <property type="protein sequence ID" value="PXW65061.1"/>
    <property type="molecule type" value="Genomic_DNA"/>
</dbReference>
<evidence type="ECO:0000256" key="6">
    <source>
        <dbReference type="ARBA" id="ARBA00023136"/>
    </source>
</evidence>
<evidence type="ECO:0000256" key="4">
    <source>
        <dbReference type="ARBA" id="ARBA00022692"/>
    </source>
</evidence>
<feature type="transmembrane region" description="Helical" evidence="7">
    <location>
        <begin position="77"/>
        <end position="99"/>
    </location>
</feature>
<sequence length="278" mass="30481">MIAARAHHGSAALRHVVLIASSLFILMPFVWMVSLSIKSPQEAFQQTISLIPSVFYGHENYQRAFVDVPLLRFMGNGLLICISVLVIQLAIAAPSAYALAKLEFRGRDAIFAMVLVGLLIPHQVLAIPLFILFNKIGILNSYASLILPGVISPFGIFLLRQFFKAVPDDLIHAARLDGLSELSIVWRIMVPSSMSAVIAFSILSVVSRWNDLFLPLIFIQDQQLLTPPAGIMLFRSEEAGNSYGPLMAAATLIVAPLLIAFLIAQRRFIEGLTVSGLK</sequence>
<feature type="transmembrane region" description="Helical" evidence="7">
    <location>
        <begin position="111"/>
        <end position="133"/>
    </location>
</feature>
<dbReference type="InterPro" id="IPR035906">
    <property type="entry name" value="MetI-like_sf"/>
</dbReference>
<dbReference type="Gene3D" id="1.10.3720.10">
    <property type="entry name" value="MetI-like"/>
    <property type="match status" value="1"/>
</dbReference>
<dbReference type="AlphaFoldDB" id="A0A2V3UIC4"/>
<dbReference type="GO" id="GO:0005886">
    <property type="term" value="C:plasma membrane"/>
    <property type="evidence" value="ECO:0007669"/>
    <property type="project" value="UniProtKB-SubCell"/>
</dbReference>
<comment type="similarity">
    <text evidence="7">Belongs to the binding-protein-dependent transport system permease family.</text>
</comment>
<feature type="transmembrane region" description="Helical" evidence="7">
    <location>
        <begin position="145"/>
        <end position="163"/>
    </location>
</feature>
<dbReference type="Proteomes" id="UP000248021">
    <property type="component" value="Unassembled WGS sequence"/>
</dbReference>
<dbReference type="InterPro" id="IPR000515">
    <property type="entry name" value="MetI-like"/>
</dbReference>
<dbReference type="RefSeq" id="WP_110373062.1">
    <property type="nucleotide sequence ID" value="NZ_CAKNFM010000006.1"/>
</dbReference>
<dbReference type="PROSITE" id="PS50928">
    <property type="entry name" value="ABC_TM1"/>
    <property type="match status" value="1"/>
</dbReference>
<evidence type="ECO:0000313" key="8">
    <source>
        <dbReference type="EMBL" id="PXW65061.1"/>
    </source>
</evidence>
<keyword evidence="2 7" id="KW-0813">Transport</keyword>
<keyword evidence="9" id="KW-1185">Reference proteome</keyword>
<evidence type="ECO:0000256" key="5">
    <source>
        <dbReference type="ARBA" id="ARBA00022989"/>
    </source>
</evidence>
<gene>
    <name evidence="8" type="ORF">C7450_101824</name>
</gene>
<protein>
    <submittedName>
        <fullName evidence="8">Carbohydrate ABC transporter membrane protein 2 (CUT1 family)</fullName>
    </submittedName>
</protein>
<keyword evidence="4 7" id="KW-0812">Transmembrane</keyword>
<feature type="transmembrane region" description="Helical" evidence="7">
    <location>
        <begin position="184"/>
        <end position="206"/>
    </location>
</feature>
<proteinExistence type="inferred from homology"/>
<dbReference type="PANTHER" id="PTHR43744">
    <property type="entry name" value="ABC TRANSPORTER PERMEASE PROTEIN MG189-RELATED-RELATED"/>
    <property type="match status" value="1"/>
</dbReference>
<comment type="caution">
    <text evidence="8">The sequence shown here is derived from an EMBL/GenBank/DDBJ whole genome shotgun (WGS) entry which is preliminary data.</text>
</comment>
<dbReference type="CDD" id="cd06261">
    <property type="entry name" value="TM_PBP2"/>
    <property type="match status" value="1"/>
</dbReference>
<evidence type="ECO:0000256" key="1">
    <source>
        <dbReference type="ARBA" id="ARBA00004651"/>
    </source>
</evidence>
<dbReference type="Pfam" id="PF00528">
    <property type="entry name" value="BPD_transp_1"/>
    <property type="match status" value="1"/>
</dbReference>
<keyword evidence="6 7" id="KW-0472">Membrane</keyword>
<organism evidence="8 9">
    <name type="scientific">Chelatococcus asaccharovorans</name>
    <dbReference type="NCBI Taxonomy" id="28210"/>
    <lineage>
        <taxon>Bacteria</taxon>
        <taxon>Pseudomonadati</taxon>
        <taxon>Pseudomonadota</taxon>
        <taxon>Alphaproteobacteria</taxon>
        <taxon>Hyphomicrobiales</taxon>
        <taxon>Chelatococcaceae</taxon>
        <taxon>Chelatococcus</taxon>
    </lineage>
</organism>
<feature type="transmembrane region" description="Helical" evidence="7">
    <location>
        <begin position="243"/>
        <end position="264"/>
    </location>
</feature>
<dbReference type="OrthoDB" id="9815445at2"/>
<keyword evidence="5 7" id="KW-1133">Transmembrane helix</keyword>